<gene>
    <name evidence="1" type="ORF">NQ314_002678</name>
</gene>
<organism evidence="1 2">
    <name type="scientific">Rhamnusium bicolor</name>
    <dbReference type="NCBI Taxonomy" id="1586634"/>
    <lineage>
        <taxon>Eukaryota</taxon>
        <taxon>Metazoa</taxon>
        <taxon>Ecdysozoa</taxon>
        <taxon>Arthropoda</taxon>
        <taxon>Hexapoda</taxon>
        <taxon>Insecta</taxon>
        <taxon>Pterygota</taxon>
        <taxon>Neoptera</taxon>
        <taxon>Endopterygota</taxon>
        <taxon>Coleoptera</taxon>
        <taxon>Polyphaga</taxon>
        <taxon>Cucujiformia</taxon>
        <taxon>Chrysomeloidea</taxon>
        <taxon>Cerambycidae</taxon>
        <taxon>Lepturinae</taxon>
        <taxon>Rhagiini</taxon>
        <taxon>Rhamnusium</taxon>
    </lineage>
</organism>
<evidence type="ECO:0000313" key="2">
    <source>
        <dbReference type="Proteomes" id="UP001162156"/>
    </source>
</evidence>
<proteinExistence type="predicted"/>
<dbReference type="Proteomes" id="UP001162156">
    <property type="component" value="Unassembled WGS sequence"/>
</dbReference>
<protein>
    <submittedName>
        <fullName evidence="1">Uncharacterized protein</fullName>
    </submittedName>
</protein>
<accession>A0AAV8ZRN4</accession>
<comment type="caution">
    <text evidence="1">The sequence shown here is derived from an EMBL/GenBank/DDBJ whole genome shotgun (WGS) entry which is preliminary data.</text>
</comment>
<dbReference type="EMBL" id="JANEYF010000835">
    <property type="protein sequence ID" value="KAJ8967732.1"/>
    <property type="molecule type" value="Genomic_DNA"/>
</dbReference>
<name>A0AAV8ZRN4_9CUCU</name>
<reference evidence="1" key="1">
    <citation type="journal article" date="2023" name="Insect Mol. Biol.">
        <title>Genome sequencing provides insights into the evolution of gene families encoding plant cell wall-degrading enzymes in longhorned beetles.</title>
        <authorList>
            <person name="Shin N.R."/>
            <person name="Okamura Y."/>
            <person name="Kirsch R."/>
            <person name="Pauchet Y."/>
        </authorList>
    </citation>
    <scope>NUCLEOTIDE SEQUENCE</scope>
    <source>
        <strain evidence="1">RBIC_L_NR</strain>
    </source>
</reference>
<evidence type="ECO:0000313" key="1">
    <source>
        <dbReference type="EMBL" id="KAJ8967732.1"/>
    </source>
</evidence>
<sequence>MTRDMYNKLIVKVQEAELAAKKTPSQNRRLKRFRIIEVGETKKLSSRSEPIKYYLPAEEIFDIIEAATVAIGHGGRDRLKTETSRKYANMTINLININTMWRVRLNVSFASLDKMVTLTDNLI</sequence>
<keyword evidence="2" id="KW-1185">Reference proteome</keyword>
<dbReference type="AlphaFoldDB" id="A0AAV8ZRN4"/>